<dbReference type="GO" id="GO:0050660">
    <property type="term" value="F:flavin adenine dinucleotide binding"/>
    <property type="evidence" value="ECO:0007669"/>
    <property type="project" value="InterPro"/>
</dbReference>
<comment type="caution">
    <text evidence="2">The sequence shown here is derived from an EMBL/GenBank/DDBJ whole genome shotgun (WGS) entry which is preliminary data.</text>
</comment>
<dbReference type="Proteomes" id="UP000283530">
    <property type="component" value="Unassembled WGS sequence"/>
</dbReference>
<dbReference type="PANTHER" id="PTHR11748">
    <property type="entry name" value="D-LACTATE DEHYDROGENASE"/>
    <property type="match status" value="1"/>
</dbReference>
<dbReference type="GO" id="GO:0008720">
    <property type="term" value="F:D-lactate dehydrogenase (NAD+) activity"/>
    <property type="evidence" value="ECO:0007669"/>
    <property type="project" value="TreeGrafter"/>
</dbReference>
<dbReference type="OrthoDB" id="5332616at2759"/>
<dbReference type="STRING" id="337451.A0A443NPA2"/>
<dbReference type="PANTHER" id="PTHR11748:SF111">
    <property type="entry name" value="D-LACTATE DEHYDROGENASE, MITOCHONDRIAL-RELATED"/>
    <property type="match status" value="1"/>
</dbReference>
<protein>
    <submittedName>
        <fullName evidence="2">D-lactate dehydrogenase cytochrome, mitochondrial isoform X2</fullName>
    </submittedName>
</protein>
<organism evidence="2 3">
    <name type="scientific">Cinnamomum micranthum f. kanehirae</name>
    <dbReference type="NCBI Taxonomy" id="337451"/>
    <lineage>
        <taxon>Eukaryota</taxon>
        <taxon>Viridiplantae</taxon>
        <taxon>Streptophyta</taxon>
        <taxon>Embryophyta</taxon>
        <taxon>Tracheophyta</taxon>
        <taxon>Spermatophyta</taxon>
        <taxon>Magnoliopsida</taxon>
        <taxon>Magnoliidae</taxon>
        <taxon>Laurales</taxon>
        <taxon>Lauraceae</taxon>
        <taxon>Cinnamomum</taxon>
    </lineage>
</organism>
<keyword evidence="3" id="KW-1185">Reference proteome</keyword>
<dbReference type="Gene3D" id="3.30.43.10">
    <property type="entry name" value="Uridine Diphospho-n-acetylenolpyruvylglucosamine Reductase, domain 2"/>
    <property type="match status" value="1"/>
</dbReference>
<dbReference type="GO" id="GO:0004458">
    <property type="term" value="F:D-lactate dehydrogenase (cytochrome) activity"/>
    <property type="evidence" value="ECO:0007669"/>
    <property type="project" value="TreeGrafter"/>
</dbReference>
<dbReference type="Pfam" id="PF01565">
    <property type="entry name" value="FAD_binding_4"/>
    <property type="match status" value="1"/>
</dbReference>
<dbReference type="GO" id="GO:1903457">
    <property type="term" value="P:lactate catabolic process"/>
    <property type="evidence" value="ECO:0007669"/>
    <property type="project" value="TreeGrafter"/>
</dbReference>
<dbReference type="InterPro" id="IPR006094">
    <property type="entry name" value="Oxid_FAD_bind_N"/>
</dbReference>
<reference evidence="2 3" key="1">
    <citation type="journal article" date="2019" name="Nat. Plants">
        <title>Stout camphor tree genome fills gaps in understanding of flowering plant genome evolution.</title>
        <authorList>
            <person name="Chaw S.M."/>
            <person name="Liu Y.C."/>
            <person name="Wu Y.W."/>
            <person name="Wang H.Y."/>
            <person name="Lin C.I."/>
            <person name="Wu C.S."/>
            <person name="Ke H.M."/>
            <person name="Chang L.Y."/>
            <person name="Hsu C.Y."/>
            <person name="Yang H.T."/>
            <person name="Sudianto E."/>
            <person name="Hsu M.H."/>
            <person name="Wu K.P."/>
            <person name="Wang L.N."/>
            <person name="Leebens-Mack J.H."/>
            <person name="Tsai I.J."/>
        </authorList>
    </citation>
    <scope>NUCLEOTIDE SEQUENCE [LARGE SCALE GENOMIC DNA]</scope>
    <source>
        <strain evidence="3">cv. Chaw 1501</strain>
        <tissue evidence="2">Young leaves</tissue>
    </source>
</reference>
<feature type="domain" description="FAD linked oxidase N-terminal" evidence="1">
    <location>
        <begin position="241"/>
        <end position="280"/>
    </location>
</feature>
<gene>
    <name evidence="2" type="ORF">CKAN_00898800</name>
</gene>
<dbReference type="EMBL" id="QPKB01000003">
    <property type="protein sequence ID" value="RWR80354.1"/>
    <property type="molecule type" value="Genomic_DNA"/>
</dbReference>
<accession>A0A443NPA2</accession>
<evidence type="ECO:0000313" key="2">
    <source>
        <dbReference type="EMBL" id="RWR80354.1"/>
    </source>
</evidence>
<name>A0A443NPA2_9MAGN</name>
<evidence type="ECO:0000259" key="1">
    <source>
        <dbReference type="Pfam" id="PF01565"/>
    </source>
</evidence>
<dbReference type="GO" id="GO:0005739">
    <property type="term" value="C:mitochondrion"/>
    <property type="evidence" value="ECO:0007669"/>
    <property type="project" value="TreeGrafter"/>
</dbReference>
<dbReference type="InterPro" id="IPR036318">
    <property type="entry name" value="FAD-bd_PCMH-like_sf"/>
</dbReference>
<dbReference type="AlphaFoldDB" id="A0A443NPA2"/>
<sequence length="318" mass="36217">MMGRVKIREMRESYGSGEMEVDGREMERMKERWVGWLERTNEKEGEVIPNRRAPCFVKPFPDAVTQVKIGSSVFLHSSVCCQLSRSQFSSRWAFSSWFFRFGSSASSSWKKHFNSSIFRSSSLHQRARNPLISTNLLKPKEQQRLPSWPISFFPLAVVAVSAGTLALDLKRNPSLCDSSLDYSNAAKDTTEVVVQGAHKEVSQELIDELKDICKGSMTLDYEERYFHGNPQNSFHKAVNIPDVVVFPRSQEEVSKIVISCNKHKVPIVPYGGATSIEGHTLTCSWWCVFNIDSSSVLSLVIHVLLEFVRVMKLRLYHF</sequence>
<proteinExistence type="predicted"/>
<dbReference type="InterPro" id="IPR016167">
    <property type="entry name" value="FAD-bd_PCMH_sub1"/>
</dbReference>
<evidence type="ECO:0000313" key="3">
    <source>
        <dbReference type="Proteomes" id="UP000283530"/>
    </source>
</evidence>
<dbReference type="SUPFAM" id="SSF56176">
    <property type="entry name" value="FAD-binding/transporter-associated domain-like"/>
    <property type="match status" value="1"/>
</dbReference>